<dbReference type="Pfam" id="PF15862">
    <property type="entry name" value="Coilin_N"/>
    <property type="match status" value="1"/>
</dbReference>
<keyword evidence="4" id="KW-1185">Reference proteome</keyword>
<dbReference type="EnsemblMetazoa" id="XM_019914392.1">
    <property type="protein sequence ID" value="XP_019769951.1"/>
    <property type="gene ID" value="LOC109544296"/>
</dbReference>
<sequence>MGHKGFRIIVDLSAFYKDHRNVARIFIETKKMSKIQDVKEHIASLFHITDFFLVATGHFLPDSENISVLNNEELVVVTPNNADLARGPPQKSEVAIETSGPKKKKRKRFIEPIPEEVPATLKKRHKSKKSITYNVEDSDETPQETETPTPSVAPSTVISSYRMPCLDTAVRLSRRVDSPIVVTKYAPPAMITSKYLAEKKINIVKIDLIKNDSEAQSISKEECELKSNEIIPKELVKHDSSGNVSLLEKNFVPRTEASNYTKIFLDQKDANSPILVNQSSDRPQIAPQSLLDLPENLLDMTPSSNNLADITVDILENVSSTAVVVQPLEVPPASTTNTQADPKNALSGELIGPILSTSTITEDIEDPMKVALEPTTNSQASDLVAKKKFSFGLVGTLLEQLRDGSGESADATSTLQQLGK</sequence>
<feature type="domain" description="Coilin N-terminal" evidence="2">
    <location>
        <begin position="10"/>
        <end position="129"/>
    </location>
</feature>
<accession>A0AAR5Q9Y1</accession>
<reference evidence="3" key="2">
    <citation type="submission" date="2024-08" db="UniProtKB">
        <authorList>
            <consortium name="EnsemblMetazoa"/>
        </authorList>
    </citation>
    <scope>IDENTIFICATION</scope>
</reference>
<evidence type="ECO:0000256" key="1">
    <source>
        <dbReference type="SAM" id="MobiDB-lite"/>
    </source>
</evidence>
<dbReference type="InterPro" id="IPR031722">
    <property type="entry name" value="Coilin_N"/>
</dbReference>
<evidence type="ECO:0000313" key="4">
    <source>
        <dbReference type="Proteomes" id="UP000019118"/>
    </source>
</evidence>
<dbReference type="AlphaFoldDB" id="A0AAR5Q9Y1"/>
<name>A0AAR5Q9Y1_DENPD</name>
<proteinExistence type="predicted"/>
<reference evidence="4" key="1">
    <citation type="journal article" date="2013" name="Genome Biol.">
        <title>Draft genome of the mountain pine beetle, Dendroctonus ponderosae Hopkins, a major forest pest.</title>
        <authorList>
            <person name="Keeling C.I."/>
            <person name="Yuen M.M."/>
            <person name="Liao N.Y."/>
            <person name="Docking T.R."/>
            <person name="Chan S.K."/>
            <person name="Taylor G.A."/>
            <person name="Palmquist D.L."/>
            <person name="Jackman S.D."/>
            <person name="Nguyen A."/>
            <person name="Li M."/>
            <person name="Henderson H."/>
            <person name="Janes J.K."/>
            <person name="Zhao Y."/>
            <person name="Pandoh P."/>
            <person name="Moore R."/>
            <person name="Sperling F.A."/>
            <person name="Huber D.P."/>
            <person name="Birol I."/>
            <person name="Jones S.J."/>
            <person name="Bohlmann J."/>
        </authorList>
    </citation>
    <scope>NUCLEOTIDE SEQUENCE</scope>
</reference>
<organism evidence="3 4">
    <name type="scientific">Dendroctonus ponderosae</name>
    <name type="common">Mountain pine beetle</name>
    <dbReference type="NCBI Taxonomy" id="77166"/>
    <lineage>
        <taxon>Eukaryota</taxon>
        <taxon>Metazoa</taxon>
        <taxon>Ecdysozoa</taxon>
        <taxon>Arthropoda</taxon>
        <taxon>Hexapoda</taxon>
        <taxon>Insecta</taxon>
        <taxon>Pterygota</taxon>
        <taxon>Neoptera</taxon>
        <taxon>Endopterygota</taxon>
        <taxon>Coleoptera</taxon>
        <taxon>Polyphaga</taxon>
        <taxon>Cucujiformia</taxon>
        <taxon>Curculionidae</taxon>
        <taxon>Scolytinae</taxon>
        <taxon>Dendroctonus</taxon>
    </lineage>
</organism>
<dbReference type="Proteomes" id="UP000019118">
    <property type="component" value="Unassembled WGS sequence"/>
</dbReference>
<protein>
    <recommendedName>
        <fullName evidence="2">Coilin N-terminal domain-containing protein</fullName>
    </recommendedName>
</protein>
<evidence type="ECO:0000259" key="2">
    <source>
        <dbReference type="Pfam" id="PF15862"/>
    </source>
</evidence>
<feature type="region of interest" description="Disordered" evidence="1">
    <location>
        <begin position="82"/>
        <end position="155"/>
    </location>
</feature>
<evidence type="ECO:0000313" key="3">
    <source>
        <dbReference type="EnsemblMetazoa" id="XP_019769951.1"/>
    </source>
</evidence>